<evidence type="ECO:0000259" key="1">
    <source>
        <dbReference type="Pfam" id="PF11706"/>
    </source>
</evidence>
<evidence type="ECO:0000313" key="3">
    <source>
        <dbReference type="Proteomes" id="UP001623661"/>
    </source>
</evidence>
<dbReference type="EMBL" id="JBJHZY010000001">
    <property type="protein sequence ID" value="MFL0267911.1"/>
    <property type="molecule type" value="Genomic_DNA"/>
</dbReference>
<dbReference type="Gene3D" id="1.10.3300.10">
    <property type="entry name" value="Jann2411-like domain"/>
    <property type="match status" value="1"/>
</dbReference>
<comment type="caution">
    <text evidence="2">The sequence shown here is derived from an EMBL/GenBank/DDBJ whole genome shotgun (WGS) entry which is preliminary data.</text>
</comment>
<feature type="domain" description="Zinc finger CGNR" evidence="1">
    <location>
        <begin position="28"/>
        <end position="61"/>
    </location>
</feature>
<reference evidence="2 3" key="1">
    <citation type="submission" date="2024-11" db="EMBL/GenBank/DDBJ databases">
        <authorList>
            <person name="Heng Y.C."/>
            <person name="Lim A.C.H."/>
            <person name="Lee J.K.Y."/>
            <person name="Kittelmann S."/>
        </authorList>
    </citation>
    <scope>NUCLEOTIDE SEQUENCE [LARGE SCALE GENOMIC DNA]</scope>
    <source>
        <strain evidence="2 3">WILCCON 0202</strain>
    </source>
</reference>
<accession>A0ABW8TTP1</accession>
<dbReference type="InterPro" id="IPR023286">
    <property type="entry name" value="ABATE_dom_sf"/>
</dbReference>
<name>A0ABW8TTP1_9CLOT</name>
<proteinExistence type="predicted"/>
<organism evidence="2 3">
    <name type="scientific">Candidatus Clostridium radicumherbarum</name>
    <dbReference type="NCBI Taxonomy" id="3381662"/>
    <lineage>
        <taxon>Bacteria</taxon>
        <taxon>Bacillati</taxon>
        <taxon>Bacillota</taxon>
        <taxon>Clostridia</taxon>
        <taxon>Eubacteriales</taxon>
        <taxon>Clostridiaceae</taxon>
        <taxon>Clostridium</taxon>
    </lineage>
</organism>
<dbReference type="Proteomes" id="UP001623661">
    <property type="component" value="Unassembled WGS sequence"/>
</dbReference>
<dbReference type="Pfam" id="PF11706">
    <property type="entry name" value="zf-CGNR"/>
    <property type="match status" value="1"/>
</dbReference>
<protein>
    <submittedName>
        <fullName evidence="2">CGNR zinc finger domain-containing protein</fullName>
    </submittedName>
</protein>
<dbReference type="SUPFAM" id="SSF160904">
    <property type="entry name" value="Jann2411-like"/>
    <property type="match status" value="1"/>
</dbReference>
<sequence length="73" mass="8461">MLIYNFACQSTRAIYFAIFFLNPKFRIVKKCANVTCSTYFPVLHTNKKKIYCSTRCANAVNHSTLESLLFKVK</sequence>
<keyword evidence="3" id="KW-1185">Reference proteome</keyword>
<dbReference type="RefSeq" id="WP_406764497.1">
    <property type="nucleotide sequence ID" value="NZ_JBJHZY010000001.1"/>
</dbReference>
<evidence type="ECO:0000313" key="2">
    <source>
        <dbReference type="EMBL" id="MFL0267911.1"/>
    </source>
</evidence>
<gene>
    <name evidence="2" type="ORF">ACJDUH_07335</name>
</gene>
<dbReference type="InterPro" id="IPR021005">
    <property type="entry name" value="Znf_CGNR"/>
</dbReference>